<dbReference type="Proteomes" id="UP000053091">
    <property type="component" value="Unassembled WGS sequence"/>
</dbReference>
<dbReference type="AlphaFoldDB" id="A0A0S7C3W9"/>
<name>A0A0S7C3W9_9BACT</name>
<sequence length="72" mass="7993">MTKCGKDPSLGYPGAKYFKNFGTIRSFDIPKAIGMVKNSNSFNEQCKVTGTINRDFHPAKIECHILPTFAPL</sequence>
<accession>A0A0S7C3W9</accession>
<evidence type="ECO:0000313" key="2">
    <source>
        <dbReference type="Proteomes" id="UP000053091"/>
    </source>
</evidence>
<proteinExistence type="predicted"/>
<protein>
    <submittedName>
        <fullName evidence="1">Uncharacterized protein</fullName>
    </submittedName>
</protein>
<dbReference type="STRING" id="1678841.TBC1_112295"/>
<gene>
    <name evidence="1" type="ORF">TBC1_112295</name>
</gene>
<organism evidence="1">
    <name type="scientific">Lentimicrobium saccharophilum</name>
    <dbReference type="NCBI Taxonomy" id="1678841"/>
    <lineage>
        <taxon>Bacteria</taxon>
        <taxon>Pseudomonadati</taxon>
        <taxon>Bacteroidota</taxon>
        <taxon>Bacteroidia</taxon>
        <taxon>Bacteroidales</taxon>
        <taxon>Lentimicrobiaceae</taxon>
        <taxon>Lentimicrobium</taxon>
    </lineage>
</organism>
<dbReference type="EMBL" id="DF968182">
    <property type="protein sequence ID" value="GAP44134.1"/>
    <property type="molecule type" value="Genomic_DNA"/>
</dbReference>
<reference evidence="1" key="1">
    <citation type="journal article" date="2015" name="Genome Announc.">
        <title>Draft Genome Sequence of Bacteroidales Strain TBC1, a Novel Isolate from a Methanogenic Wastewater Treatment System.</title>
        <authorList>
            <person name="Tourlousse D.M."/>
            <person name="Matsuura N."/>
            <person name="Sun L."/>
            <person name="Toyonaga M."/>
            <person name="Kuroda K."/>
            <person name="Ohashi A."/>
            <person name="Cruz R."/>
            <person name="Yamaguchi T."/>
            <person name="Sekiguchi Y."/>
        </authorList>
    </citation>
    <scope>NUCLEOTIDE SEQUENCE [LARGE SCALE GENOMIC DNA]</scope>
    <source>
        <strain evidence="1">TBC1</strain>
    </source>
</reference>
<keyword evidence="2" id="KW-1185">Reference proteome</keyword>
<evidence type="ECO:0000313" key="1">
    <source>
        <dbReference type="EMBL" id="GAP44134.1"/>
    </source>
</evidence>